<reference evidence="3" key="1">
    <citation type="submission" date="2018-05" db="EMBL/GenBank/DDBJ databases">
        <authorList>
            <person name="Lanie J.A."/>
            <person name="Ng W.-L."/>
            <person name="Kazmierczak K.M."/>
            <person name="Andrzejewski T.M."/>
            <person name="Davidsen T.M."/>
            <person name="Wayne K.J."/>
            <person name="Tettelin H."/>
            <person name="Glass J.I."/>
            <person name="Rusch D."/>
            <person name="Podicherti R."/>
            <person name="Tsui H.-C.T."/>
            <person name="Winkler M.E."/>
        </authorList>
    </citation>
    <scope>NUCLEOTIDE SEQUENCE</scope>
</reference>
<dbReference type="EMBL" id="UINC01065177">
    <property type="protein sequence ID" value="SVB94560.1"/>
    <property type="molecule type" value="Genomic_DNA"/>
</dbReference>
<dbReference type="InterPro" id="IPR005474">
    <property type="entry name" value="Transketolase_N"/>
</dbReference>
<protein>
    <recommendedName>
        <fullName evidence="2">Transketolase N-terminal domain-containing protein</fullName>
    </recommendedName>
</protein>
<dbReference type="InterPro" id="IPR029061">
    <property type="entry name" value="THDP-binding"/>
</dbReference>
<feature type="domain" description="Transketolase N-terminal" evidence="2">
    <location>
        <begin position="6"/>
        <end position="166"/>
    </location>
</feature>
<name>A0A382I4H0_9ZZZZ</name>
<proteinExistence type="predicted"/>
<dbReference type="PANTHER" id="PTHR47514:SF2">
    <property type="entry name" value="TRANSKETOLASE"/>
    <property type="match status" value="1"/>
</dbReference>
<dbReference type="SUPFAM" id="SSF52518">
    <property type="entry name" value="Thiamin diphosphate-binding fold (THDP-binding)"/>
    <property type="match status" value="1"/>
</dbReference>
<dbReference type="PANTHER" id="PTHR47514">
    <property type="entry name" value="TRANSKETOLASE N-TERMINAL SECTION-RELATED"/>
    <property type="match status" value="1"/>
</dbReference>
<keyword evidence="1" id="KW-1133">Transmembrane helix</keyword>
<accession>A0A382I4H0</accession>
<dbReference type="Gene3D" id="3.40.50.970">
    <property type="match status" value="1"/>
</dbReference>
<keyword evidence="1" id="KW-0472">Membrane</keyword>
<evidence type="ECO:0000259" key="2">
    <source>
        <dbReference type="Pfam" id="PF00456"/>
    </source>
</evidence>
<organism evidence="3">
    <name type="scientific">marine metagenome</name>
    <dbReference type="NCBI Taxonomy" id="408172"/>
    <lineage>
        <taxon>unclassified sequences</taxon>
        <taxon>metagenomes</taxon>
        <taxon>ecological metagenomes</taxon>
    </lineage>
</organism>
<dbReference type="AlphaFoldDB" id="A0A382I4H0"/>
<gene>
    <name evidence="3" type="ORF">METZ01_LOCUS247414</name>
</gene>
<evidence type="ECO:0000256" key="1">
    <source>
        <dbReference type="SAM" id="Phobius"/>
    </source>
</evidence>
<feature type="non-terminal residue" evidence="3">
    <location>
        <position position="167"/>
    </location>
</feature>
<dbReference type="Pfam" id="PF00456">
    <property type="entry name" value="Transketolase_N"/>
    <property type="match status" value="1"/>
</dbReference>
<evidence type="ECO:0000313" key="3">
    <source>
        <dbReference type="EMBL" id="SVB94560.1"/>
    </source>
</evidence>
<sequence>MNSLNLAKKIRIDVVNMVNKSGASHIGPILSIVDIIAVLYGKIMRYDIKNPKLETRDRFILSKGHAGAAVYASLAEVGFIDKSELLDYAQDGSKYGGHISHEDIPGVEFSTGSLGHGLSVASGMALRAKLDNIDYKVFTILGDGELDEGSNWEAFMFAAHKKLNNLC</sequence>
<keyword evidence="1" id="KW-0812">Transmembrane</keyword>
<feature type="transmembrane region" description="Helical" evidence="1">
    <location>
        <begin position="25"/>
        <end position="43"/>
    </location>
</feature>